<evidence type="ECO:0000256" key="1">
    <source>
        <dbReference type="ARBA" id="ARBA00004613"/>
    </source>
</evidence>
<accession>A0A7L4GQ14</accession>
<protein>
    <submittedName>
        <fullName evidence="6">CCL4 protein</fullName>
    </submittedName>
</protein>
<feature type="domain" description="Chemokine interleukin-8-like" evidence="5">
    <location>
        <begin position="2"/>
        <end position="58"/>
    </location>
</feature>
<name>A0A7L4GQ14_PODST</name>
<dbReference type="GO" id="GO:0008009">
    <property type="term" value="F:chemokine activity"/>
    <property type="evidence" value="ECO:0007669"/>
    <property type="project" value="InterPro"/>
</dbReference>
<dbReference type="InterPro" id="IPR039809">
    <property type="entry name" value="Chemokine_b/g/d"/>
</dbReference>
<sequence length="63" mass="7127">ITCCVKSMRIRIPRRLITSAYMTSSSCILPAVILVTKNGMKICADPKAPWVEAYLKHFETLKK</sequence>
<dbReference type="SUPFAM" id="SSF54117">
    <property type="entry name" value="Interleukin 8-like chemokines"/>
    <property type="match status" value="1"/>
</dbReference>
<dbReference type="PANTHER" id="PTHR12015">
    <property type="entry name" value="SMALL INDUCIBLE CYTOKINE A"/>
    <property type="match status" value="1"/>
</dbReference>
<dbReference type="GO" id="GO:0005615">
    <property type="term" value="C:extracellular space"/>
    <property type="evidence" value="ECO:0007669"/>
    <property type="project" value="UniProtKB-KW"/>
</dbReference>
<dbReference type="PANTHER" id="PTHR12015:SF183">
    <property type="entry name" value="C-C MOTIF CHEMOKINE 3"/>
    <property type="match status" value="1"/>
</dbReference>
<evidence type="ECO:0000256" key="4">
    <source>
        <dbReference type="ARBA" id="ARBA00022729"/>
    </source>
</evidence>
<evidence type="ECO:0000313" key="6">
    <source>
        <dbReference type="EMBL" id="NXX14342.1"/>
    </source>
</evidence>
<dbReference type="AlphaFoldDB" id="A0A7L4GQ14"/>
<dbReference type="OrthoDB" id="8934837at2759"/>
<dbReference type="EMBL" id="VZTK01010206">
    <property type="protein sequence ID" value="NXX14342.1"/>
    <property type="molecule type" value="Genomic_DNA"/>
</dbReference>
<dbReference type="Pfam" id="PF00048">
    <property type="entry name" value="IL8"/>
    <property type="match status" value="1"/>
</dbReference>
<keyword evidence="3" id="KW-0964">Secreted</keyword>
<organism evidence="6 7">
    <name type="scientific">Podargus strigoides</name>
    <name type="common">Tawny frogmouth</name>
    <name type="synonym">Caprimulgus strigoides</name>
    <dbReference type="NCBI Taxonomy" id="8905"/>
    <lineage>
        <taxon>Eukaryota</taxon>
        <taxon>Metazoa</taxon>
        <taxon>Chordata</taxon>
        <taxon>Craniata</taxon>
        <taxon>Vertebrata</taxon>
        <taxon>Euteleostomi</taxon>
        <taxon>Archelosauria</taxon>
        <taxon>Archosauria</taxon>
        <taxon>Dinosauria</taxon>
        <taxon>Saurischia</taxon>
        <taxon>Theropoda</taxon>
        <taxon>Coelurosauria</taxon>
        <taxon>Aves</taxon>
        <taxon>Neognathae</taxon>
        <taxon>Neoaves</taxon>
        <taxon>Strisores</taxon>
        <taxon>Caprimulgiformes</taxon>
        <taxon>Podargidae</taxon>
        <taxon>Podargus</taxon>
    </lineage>
</organism>
<dbReference type="SMART" id="SM00199">
    <property type="entry name" value="SCY"/>
    <property type="match status" value="1"/>
</dbReference>
<dbReference type="InterPro" id="IPR036048">
    <property type="entry name" value="Interleukin_8-like_sf"/>
</dbReference>
<dbReference type="Proteomes" id="UP000584326">
    <property type="component" value="Unassembled WGS sequence"/>
</dbReference>
<keyword evidence="4" id="KW-0732">Signal</keyword>
<dbReference type="CDD" id="cd00272">
    <property type="entry name" value="Chemokine_CC"/>
    <property type="match status" value="1"/>
</dbReference>
<evidence type="ECO:0000259" key="5">
    <source>
        <dbReference type="SMART" id="SM00199"/>
    </source>
</evidence>
<keyword evidence="7" id="KW-1185">Reference proteome</keyword>
<gene>
    <name evidence="6" type="primary">Ccl4_3</name>
    <name evidence="6" type="ORF">PODSTR_R04752</name>
</gene>
<evidence type="ECO:0000256" key="3">
    <source>
        <dbReference type="ARBA" id="ARBA00022525"/>
    </source>
</evidence>
<dbReference type="Gene3D" id="2.40.50.40">
    <property type="match status" value="1"/>
</dbReference>
<evidence type="ECO:0000313" key="7">
    <source>
        <dbReference type="Proteomes" id="UP000584326"/>
    </source>
</evidence>
<keyword evidence="2" id="KW-0202">Cytokine</keyword>
<comment type="caution">
    <text evidence="6">The sequence shown here is derived from an EMBL/GenBank/DDBJ whole genome shotgun (WGS) entry which is preliminary data.</text>
</comment>
<feature type="non-terminal residue" evidence="6">
    <location>
        <position position="1"/>
    </location>
</feature>
<reference evidence="6 7" key="1">
    <citation type="submission" date="2020-02" db="EMBL/GenBank/DDBJ databases">
        <title>Bird 10,000 Genomes (B10K) Project - Family phase.</title>
        <authorList>
            <person name="Zhang G."/>
        </authorList>
    </citation>
    <scope>NUCLEOTIDE SEQUENCE [LARGE SCALE GENOMIC DNA]</scope>
    <source>
        <strain evidence="6">B10K-DU-001-40</strain>
        <tissue evidence="6">Muscle</tissue>
    </source>
</reference>
<evidence type="ECO:0000256" key="2">
    <source>
        <dbReference type="ARBA" id="ARBA00022514"/>
    </source>
</evidence>
<feature type="non-terminal residue" evidence="6">
    <location>
        <position position="63"/>
    </location>
</feature>
<comment type="subcellular location">
    <subcellularLocation>
        <location evidence="1">Secreted</location>
    </subcellularLocation>
</comment>
<proteinExistence type="predicted"/>
<dbReference type="GO" id="GO:0006955">
    <property type="term" value="P:immune response"/>
    <property type="evidence" value="ECO:0007669"/>
    <property type="project" value="InterPro"/>
</dbReference>
<dbReference type="InterPro" id="IPR001811">
    <property type="entry name" value="Chemokine_IL8-like_dom"/>
</dbReference>